<evidence type="ECO:0000259" key="1">
    <source>
        <dbReference type="Pfam" id="PF13175"/>
    </source>
</evidence>
<gene>
    <name evidence="2" type="ORF">SSSS39_00276</name>
</gene>
<sequence length="443" mass="51360">MELNHLGPIKQTDIELSDGIIFIGPNNSGKTYLTYTLYAILNVINDISCDFVSYEIARELTDNGTVTLDLSFLKNKLANKVLHNIHNIHQKDLPEYFNISADNFNQTTVKTSLKELLDIIELIYFKNEDKKNSAPIPLQKQLFWATSEISDDGKNVKIDINFDFIETDVNSSHIDIEKLKNILNSFTLRRLLFKVNNILYIPAERNGLNVFRKELLATRSSIFDGVAPTKRVSKYPRPISDYLNYLNMIDINSFFDSSDLNLYNYLSENILKGKFEKVNDDIFFRQFYRKDKRGLKYMRKNIPFQVASSSAKSLYGLDVYFEHLVSKGDILFIDEPEMNLDPSSQANMADFLNRCIDFGVKVIISTHSYNLVREFINVSLKESSGRINLFEYDDKNETFCKKDVSRIESLPIFDRIQEKLVDDYYDIIELLEDDDESFSETSE</sequence>
<dbReference type="InterPro" id="IPR051396">
    <property type="entry name" value="Bact_Antivir_Def_Nuclease"/>
</dbReference>
<dbReference type="PANTHER" id="PTHR43581">
    <property type="entry name" value="ATP/GTP PHOSPHATASE"/>
    <property type="match status" value="1"/>
</dbReference>
<dbReference type="Gene3D" id="3.40.50.300">
    <property type="entry name" value="P-loop containing nucleotide triphosphate hydrolases"/>
    <property type="match status" value="1"/>
</dbReference>
<dbReference type="InterPro" id="IPR027417">
    <property type="entry name" value="P-loop_NTPase"/>
</dbReference>
<accession>A0A564TW56</accession>
<evidence type="ECO:0000313" key="2">
    <source>
        <dbReference type="EMBL" id="VUX11459.1"/>
    </source>
</evidence>
<reference evidence="2 3" key="1">
    <citation type="submission" date="2019-07" db="EMBL/GenBank/DDBJ databases">
        <authorList>
            <person name="Hibberd C M."/>
            <person name="Gehrig L. J."/>
            <person name="Chang H.-W."/>
            <person name="Venkatesh S."/>
        </authorList>
    </citation>
    <scope>NUCLEOTIDE SEQUENCE [LARGE SCALE GENOMIC DNA]</scope>
    <source>
        <strain evidence="2">Streptococcus_salivarius_SS_Bg39</strain>
    </source>
</reference>
<feature type="domain" description="Endonuclease GajA/Old nuclease/RecF-like AAA" evidence="1">
    <location>
        <begin position="7"/>
        <end position="372"/>
    </location>
</feature>
<dbReference type="AlphaFoldDB" id="A0A564TW56"/>
<evidence type="ECO:0000313" key="3">
    <source>
        <dbReference type="Proteomes" id="UP000380217"/>
    </source>
</evidence>
<organism evidence="2 3">
    <name type="scientific">Streptococcus vestibularis</name>
    <dbReference type="NCBI Taxonomy" id="1343"/>
    <lineage>
        <taxon>Bacteria</taxon>
        <taxon>Bacillati</taxon>
        <taxon>Bacillota</taxon>
        <taxon>Bacilli</taxon>
        <taxon>Lactobacillales</taxon>
        <taxon>Streptococcaceae</taxon>
        <taxon>Streptococcus</taxon>
    </lineage>
</organism>
<protein>
    <recommendedName>
        <fullName evidence="1">Endonuclease GajA/Old nuclease/RecF-like AAA domain-containing protein</fullName>
    </recommendedName>
</protein>
<dbReference type="InterPro" id="IPR041685">
    <property type="entry name" value="AAA_GajA/Old/RecF-like"/>
</dbReference>
<dbReference type="RefSeq" id="WP_154865056.1">
    <property type="nucleotide sequence ID" value="NZ_CABHNJ010000035.1"/>
</dbReference>
<proteinExistence type="predicted"/>
<dbReference type="Pfam" id="PF13175">
    <property type="entry name" value="AAA_15"/>
    <property type="match status" value="1"/>
</dbReference>
<dbReference type="EMBL" id="CABHNJ010000035">
    <property type="protein sequence ID" value="VUX11459.1"/>
    <property type="molecule type" value="Genomic_DNA"/>
</dbReference>
<name>A0A564TW56_STRVE</name>
<dbReference type="Proteomes" id="UP000380217">
    <property type="component" value="Unassembled WGS sequence"/>
</dbReference>
<dbReference type="PANTHER" id="PTHR43581:SF4">
    <property type="entry name" value="ATP_GTP PHOSPHATASE"/>
    <property type="match status" value="1"/>
</dbReference>
<dbReference type="CDD" id="cd00267">
    <property type="entry name" value="ABC_ATPase"/>
    <property type="match status" value="1"/>
</dbReference>
<dbReference type="SUPFAM" id="SSF52540">
    <property type="entry name" value="P-loop containing nucleoside triphosphate hydrolases"/>
    <property type="match status" value="1"/>
</dbReference>